<reference evidence="10 11" key="1">
    <citation type="submission" date="2020-07" db="EMBL/GenBank/DDBJ databases">
        <title>The yeast mating-type switching endonuclease HO is a domesticated member of an unorthodox homing genetic element family.</title>
        <authorList>
            <person name="Coughlan A.Y."/>
            <person name="Lombardi L."/>
            <person name="Braun-Galleani S."/>
            <person name="Martos A.R."/>
            <person name="Galeote V."/>
            <person name="Bigey F."/>
            <person name="Dequin S."/>
            <person name="Byrne K.P."/>
            <person name="Wolfe K.H."/>
        </authorList>
    </citation>
    <scope>NUCLEOTIDE SEQUENCE [LARGE SCALE GENOMIC DNA]</scope>
    <source>
        <strain evidence="10 11">NRRL Y-6702</strain>
    </source>
</reference>
<dbReference type="GeneID" id="59236130"/>
<keyword evidence="4" id="KW-0256">Endoplasmic reticulum</keyword>
<dbReference type="PANTHER" id="PTHR12640">
    <property type="entry name" value="RIBOPHORIN II"/>
    <property type="match status" value="1"/>
</dbReference>
<dbReference type="GO" id="GO:0008250">
    <property type="term" value="C:oligosaccharyltransferase complex"/>
    <property type="evidence" value="ECO:0007669"/>
    <property type="project" value="InterPro"/>
</dbReference>
<proteinExistence type="predicted"/>
<sequence>MQLNKLLIVLCAVICQCIAFEAKDAHLSFLTSKRRGIMFGSINANTEKPTEPIVIEKLSEQLELGFAVAGTDLPVQVGLLVGLPEKRLELPIMATLTQNQDMNLYKVKIDVSKIPAAILYYSRELNKPLAVSLILASPGLENLIAPVFDIQLSNISAIEYNAPSRYGPKHEIRHIFNASPKTAPWYICQVFILATIICTFCLLISWMASGSINLQNVPRGSSFFYFVAFIGSVIGFEYIFLKYYSGSSIFETLYSVLYLGIPSLLLGTKFLRNFAEKL</sequence>
<dbReference type="InterPro" id="IPR008814">
    <property type="entry name" value="Swp1"/>
</dbReference>
<keyword evidence="6 7" id="KW-0472">Membrane</keyword>
<accession>A0A7H9B1U5</accession>
<dbReference type="Proteomes" id="UP000509704">
    <property type="component" value="Chromosome 4"/>
</dbReference>
<dbReference type="GO" id="GO:0006487">
    <property type="term" value="P:protein N-linked glycosylation"/>
    <property type="evidence" value="ECO:0007669"/>
    <property type="project" value="TreeGrafter"/>
</dbReference>
<feature type="domain" description="Ribophorin II C-terminal" evidence="9">
    <location>
        <begin position="176"/>
        <end position="276"/>
    </location>
</feature>
<feature type="chain" id="PRO_5044323072" description="Ribophorin II C-terminal domain-containing protein" evidence="8">
    <location>
        <begin position="20"/>
        <end position="278"/>
    </location>
</feature>
<dbReference type="PANTHER" id="PTHR12640:SF0">
    <property type="entry name" value="DOLICHYL-DIPHOSPHOOLIGOSACCHARIDE--PROTEIN GLYCOSYLTRANSFERASE SUBUNIT 2"/>
    <property type="match status" value="1"/>
</dbReference>
<evidence type="ECO:0000256" key="2">
    <source>
        <dbReference type="ARBA" id="ARBA00022692"/>
    </source>
</evidence>
<organism evidence="10 11">
    <name type="scientific">Zygotorulaspora mrakii</name>
    <name type="common">Zygosaccharomyces mrakii</name>
    <dbReference type="NCBI Taxonomy" id="42260"/>
    <lineage>
        <taxon>Eukaryota</taxon>
        <taxon>Fungi</taxon>
        <taxon>Dikarya</taxon>
        <taxon>Ascomycota</taxon>
        <taxon>Saccharomycotina</taxon>
        <taxon>Saccharomycetes</taxon>
        <taxon>Saccharomycetales</taxon>
        <taxon>Saccharomycetaceae</taxon>
        <taxon>Zygotorulaspora</taxon>
    </lineage>
</organism>
<dbReference type="RefSeq" id="XP_037144134.1">
    <property type="nucleotide sequence ID" value="XM_037288239.1"/>
</dbReference>
<name>A0A7H9B1U5_ZYGMR</name>
<evidence type="ECO:0000313" key="10">
    <source>
        <dbReference type="EMBL" id="QLG72406.1"/>
    </source>
</evidence>
<evidence type="ECO:0000256" key="3">
    <source>
        <dbReference type="ARBA" id="ARBA00022729"/>
    </source>
</evidence>
<evidence type="ECO:0000256" key="7">
    <source>
        <dbReference type="SAM" id="Phobius"/>
    </source>
</evidence>
<evidence type="ECO:0000256" key="1">
    <source>
        <dbReference type="ARBA" id="ARBA00004477"/>
    </source>
</evidence>
<dbReference type="UniPathway" id="UPA00378"/>
<feature type="transmembrane region" description="Helical" evidence="7">
    <location>
        <begin position="253"/>
        <end position="271"/>
    </location>
</feature>
<feature type="signal peptide" evidence="8">
    <location>
        <begin position="1"/>
        <end position="19"/>
    </location>
</feature>
<gene>
    <name evidence="10" type="ORF">HG535_0D01140</name>
</gene>
<dbReference type="InterPro" id="IPR056790">
    <property type="entry name" value="Ribophorin_II_C"/>
</dbReference>
<feature type="transmembrane region" description="Helical" evidence="7">
    <location>
        <begin position="183"/>
        <end position="208"/>
    </location>
</feature>
<keyword evidence="2 7" id="KW-0812">Transmembrane</keyword>
<dbReference type="KEGG" id="zmk:HG535_0D01140"/>
<protein>
    <recommendedName>
        <fullName evidence="9">Ribophorin II C-terminal domain-containing protein</fullName>
    </recommendedName>
</protein>
<feature type="transmembrane region" description="Helical" evidence="7">
    <location>
        <begin position="220"/>
        <end position="241"/>
    </location>
</feature>
<evidence type="ECO:0000256" key="5">
    <source>
        <dbReference type="ARBA" id="ARBA00022989"/>
    </source>
</evidence>
<dbReference type="Pfam" id="PF25147">
    <property type="entry name" value="Ribophorin_II_C"/>
    <property type="match status" value="1"/>
</dbReference>
<evidence type="ECO:0000256" key="6">
    <source>
        <dbReference type="ARBA" id="ARBA00023136"/>
    </source>
</evidence>
<evidence type="ECO:0000313" key="11">
    <source>
        <dbReference type="Proteomes" id="UP000509704"/>
    </source>
</evidence>
<evidence type="ECO:0000256" key="8">
    <source>
        <dbReference type="SAM" id="SignalP"/>
    </source>
</evidence>
<evidence type="ECO:0000259" key="9">
    <source>
        <dbReference type="Pfam" id="PF25147"/>
    </source>
</evidence>
<dbReference type="OrthoDB" id="432292at2759"/>
<keyword evidence="5 7" id="KW-1133">Transmembrane helix</keyword>
<evidence type="ECO:0000256" key="4">
    <source>
        <dbReference type="ARBA" id="ARBA00022824"/>
    </source>
</evidence>
<keyword evidence="3 8" id="KW-0732">Signal</keyword>
<dbReference type="AlphaFoldDB" id="A0A7H9B1U5"/>
<dbReference type="EMBL" id="CP058607">
    <property type="protein sequence ID" value="QLG72406.1"/>
    <property type="molecule type" value="Genomic_DNA"/>
</dbReference>
<comment type="subcellular location">
    <subcellularLocation>
        <location evidence="1">Endoplasmic reticulum membrane</location>
        <topology evidence="1">Multi-pass membrane protein</topology>
    </subcellularLocation>
</comment>
<keyword evidence="11" id="KW-1185">Reference proteome</keyword>